<organism evidence="1 2">
    <name type="scientific">Bauhinia variegata</name>
    <name type="common">Purple orchid tree</name>
    <name type="synonym">Phanera variegata</name>
    <dbReference type="NCBI Taxonomy" id="167791"/>
    <lineage>
        <taxon>Eukaryota</taxon>
        <taxon>Viridiplantae</taxon>
        <taxon>Streptophyta</taxon>
        <taxon>Embryophyta</taxon>
        <taxon>Tracheophyta</taxon>
        <taxon>Spermatophyta</taxon>
        <taxon>Magnoliopsida</taxon>
        <taxon>eudicotyledons</taxon>
        <taxon>Gunneridae</taxon>
        <taxon>Pentapetalae</taxon>
        <taxon>rosids</taxon>
        <taxon>fabids</taxon>
        <taxon>Fabales</taxon>
        <taxon>Fabaceae</taxon>
        <taxon>Cercidoideae</taxon>
        <taxon>Cercideae</taxon>
        <taxon>Bauhiniinae</taxon>
        <taxon>Bauhinia</taxon>
    </lineage>
</organism>
<evidence type="ECO:0000313" key="1">
    <source>
        <dbReference type="EMBL" id="KAI4328436.1"/>
    </source>
</evidence>
<gene>
    <name evidence="1" type="ORF">L6164_020791</name>
</gene>
<proteinExistence type="predicted"/>
<keyword evidence="2" id="KW-1185">Reference proteome</keyword>
<dbReference type="Proteomes" id="UP000828941">
    <property type="component" value="Chromosome 8"/>
</dbReference>
<comment type="caution">
    <text evidence="1">The sequence shown here is derived from an EMBL/GenBank/DDBJ whole genome shotgun (WGS) entry which is preliminary data.</text>
</comment>
<protein>
    <submittedName>
        <fullName evidence="1">Uncharacterized protein</fullName>
    </submittedName>
</protein>
<name>A0ACB9MXN9_BAUVA</name>
<sequence>MNHKQEQRIEEDVLFGKWPSAYRNRVALALILKGIPYKYVEEDLADKSELLESLVILEYVNEIWDHSPKLLPQDPYQRAKVSFCITLVNFVLSSFSRY</sequence>
<reference evidence="1 2" key="1">
    <citation type="journal article" date="2022" name="DNA Res.">
        <title>Chromosomal-level genome assembly of the orchid tree Bauhinia variegata (Leguminosae; Cercidoideae) supports the allotetraploid origin hypothesis of Bauhinia.</title>
        <authorList>
            <person name="Zhong Y."/>
            <person name="Chen Y."/>
            <person name="Zheng D."/>
            <person name="Pang J."/>
            <person name="Liu Y."/>
            <person name="Luo S."/>
            <person name="Meng S."/>
            <person name="Qian L."/>
            <person name="Wei D."/>
            <person name="Dai S."/>
            <person name="Zhou R."/>
        </authorList>
    </citation>
    <scope>NUCLEOTIDE SEQUENCE [LARGE SCALE GENOMIC DNA]</scope>
    <source>
        <strain evidence="1">BV-YZ2020</strain>
    </source>
</reference>
<accession>A0ACB9MXN9</accession>
<evidence type="ECO:0000313" key="2">
    <source>
        <dbReference type="Proteomes" id="UP000828941"/>
    </source>
</evidence>
<dbReference type="EMBL" id="CM039433">
    <property type="protein sequence ID" value="KAI4328436.1"/>
    <property type="molecule type" value="Genomic_DNA"/>
</dbReference>